<dbReference type="AlphaFoldDB" id="A0ABD0L106"/>
<proteinExistence type="predicted"/>
<keyword evidence="2" id="KW-1185">Reference proteome</keyword>
<gene>
    <name evidence="1" type="ORF">BaRGS_00015521</name>
</gene>
<dbReference type="Proteomes" id="UP001519460">
    <property type="component" value="Unassembled WGS sequence"/>
</dbReference>
<name>A0ABD0L106_9CAEN</name>
<sequence>MFRLRADNYQIDRLPDRHRALSSDQFSHQILMNYLHDEAACSVGPTGSSTVSTRRRQWAEASWLSYAIHHLFLDRC</sequence>
<accession>A0ABD0L106</accession>
<evidence type="ECO:0000313" key="1">
    <source>
        <dbReference type="EMBL" id="KAK7493184.1"/>
    </source>
</evidence>
<comment type="caution">
    <text evidence="1">The sequence shown here is derived from an EMBL/GenBank/DDBJ whole genome shotgun (WGS) entry which is preliminary data.</text>
</comment>
<reference evidence="1 2" key="1">
    <citation type="journal article" date="2023" name="Sci. Data">
        <title>Genome assembly of the Korean intertidal mud-creeper Batillaria attramentaria.</title>
        <authorList>
            <person name="Patra A.K."/>
            <person name="Ho P.T."/>
            <person name="Jun S."/>
            <person name="Lee S.J."/>
            <person name="Kim Y."/>
            <person name="Won Y.J."/>
        </authorList>
    </citation>
    <scope>NUCLEOTIDE SEQUENCE [LARGE SCALE GENOMIC DNA]</scope>
    <source>
        <strain evidence="1">Wonlab-2016</strain>
    </source>
</reference>
<organism evidence="1 2">
    <name type="scientific">Batillaria attramentaria</name>
    <dbReference type="NCBI Taxonomy" id="370345"/>
    <lineage>
        <taxon>Eukaryota</taxon>
        <taxon>Metazoa</taxon>
        <taxon>Spiralia</taxon>
        <taxon>Lophotrochozoa</taxon>
        <taxon>Mollusca</taxon>
        <taxon>Gastropoda</taxon>
        <taxon>Caenogastropoda</taxon>
        <taxon>Sorbeoconcha</taxon>
        <taxon>Cerithioidea</taxon>
        <taxon>Batillariidae</taxon>
        <taxon>Batillaria</taxon>
    </lineage>
</organism>
<dbReference type="EMBL" id="JACVVK020000095">
    <property type="protein sequence ID" value="KAK7493184.1"/>
    <property type="molecule type" value="Genomic_DNA"/>
</dbReference>
<protein>
    <submittedName>
        <fullName evidence="1">Uncharacterized protein</fullName>
    </submittedName>
</protein>
<evidence type="ECO:0000313" key="2">
    <source>
        <dbReference type="Proteomes" id="UP001519460"/>
    </source>
</evidence>